<accession>A0A8I3ABU6</accession>
<name>A0A8I3ABU6_9AGAM</name>
<dbReference type="Proteomes" id="UP000683000">
    <property type="component" value="Unassembled WGS sequence"/>
</dbReference>
<gene>
    <name evidence="2" type="ORF">JVT61DRAFT_10134</name>
</gene>
<dbReference type="EMBL" id="JAGFBS010000004">
    <property type="protein sequence ID" value="KAG6379621.1"/>
    <property type="molecule type" value="Genomic_DNA"/>
</dbReference>
<dbReference type="OrthoDB" id="3253416at2759"/>
<proteinExistence type="predicted"/>
<evidence type="ECO:0000256" key="1">
    <source>
        <dbReference type="SAM" id="MobiDB-lite"/>
    </source>
</evidence>
<dbReference type="AlphaFoldDB" id="A0A8I3ABU6"/>
<protein>
    <submittedName>
        <fullName evidence="2">Uncharacterized protein</fullName>
    </submittedName>
</protein>
<reference evidence="2" key="1">
    <citation type="submission" date="2021-03" db="EMBL/GenBank/DDBJ databases">
        <title>Evolutionary innovations through gain and loss of genes in the ectomycorrhizal Boletales.</title>
        <authorList>
            <person name="Wu G."/>
            <person name="Miyauchi S."/>
            <person name="Morin E."/>
            <person name="Yang Z.-L."/>
            <person name="Xu J."/>
            <person name="Martin F.M."/>
        </authorList>
    </citation>
    <scope>NUCLEOTIDE SEQUENCE</scope>
    <source>
        <strain evidence="2">BR01</strain>
    </source>
</reference>
<comment type="caution">
    <text evidence="2">The sequence shown here is derived from an EMBL/GenBank/DDBJ whole genome shotgun (WGS) entry which is preliminary data.</text>
</comment>
<evidence type="ECO:0000313" key="2">
    <source>
        <dbReference type="EMBL" id="KAG6379621.1"/>
    </source>
</evidence>
<keyword evidence="3" id="KW-1185">Reference proteome</keyword>
<feature type="region of interest" description="Disordered" evidence="1">
    <location>
        <begin position="356"/>
        <end position="390"/>
    </location>
</feature>
<evidence type="ECO:0000313" key="3">
    <source>
        <dbReference type="Proteomes" id="UP000683000"/>
    </source>
</evidence>
<sequence>MSQSSVPAKRARPALTADEKKRRREKREALALDISQAKKAYAQMAVDIANKHGRSLKWTQTQLFMKNSTVCPRRRVSTWNAFLKAQLRWVNSGIFPHISLKLAAHYTITGREPRQCIKLTKYVAENKDTLLATYKQLSPAEQNEFINDVKTSREQQPVIQVRANPKAVSNTISAAFATMDHEWTSLCTKTGIEGFYIAVRGSIDDLSAPRFFFSIKAEKFVKTVLNVDPARLALRFESWVVSGLDLPAVSNRQRTLNKLISDCRTHIQEELDFILTEMKVKQRVPMNYINYERNIVERHSVVLTGWPFDEPVKNPGNVGGRPALEKLWNALESEKCKWVKLKPSELQAWIASNKAKQARGEQVYKPRKRRRVEVEGSPTASDSSSDSDSE</sequence>
<feature type="region of interest" description="Disordered" evidence="1">
    <location>
        <begin position="1"/>
        <end position="26"/>
    </location>
</feature>
<organism evidence="2 3">
    <name type="scientific">Boletus reticuloceps</name>
    <dbReference type="NCBI Taxonomy" id="495285"/>
    <lineage>
        <taxon>Eukaryota</taxon>
        <taxon>Fungi</taxon>
        <taxon>Dikarya</taxon>
        <taxon>Basidiomycota</taxon>
        <taxon>Agaricomycotina</taxon>
        <taxon>Agaricomycetes</taxon>
        <taxon>Agaricomycetidae</taxon>
        <taxon>Boletales</taxon>
        <taxon>Boletineae</taxon>
        <taxon>Boletaceae</taxon>
        <taxon>Boletoideae</taxon>
        <taxon>Boletus</taxon>
    </lineage>
</organism>